<dbReference type="Gene3D" id="3.40.50.12780">
    <property type="entry name" value="N-terminal domain of ligase-like"/>
    <property type="match status" value="1"/>
</dbReference>
<name>L9UYL3_NATMM</name>
<dbReference type="GO" id="GO:0006631">
    <property type="term" value="P:fatty acid metabolic process"/>
    <property type="evidence" value="ECO:0007669"/>
    <property type="project" value="TreeGrafter"/>
</dbReference>
<sequence>MRFQLPVAVAVAVPVAVAVAVPVAVAVAVPVAVAVAVPVAVAVAVPVAVCRPTVTRRLANDPSRITTANVVDTLVTLSLAKRAERFPDRTAVVDISEERLYAPAETIHEDRLTYAGLSTLADWFGARLGGLGIEAGDTVCLVSRNRVTSLALLFACRRLGATLAPISHLLTPITVERPFDVLDPALVVAEPAQRDLVRSIPFDRSVTLPDLADAEPAERWRAHSDASGPLLALHGDDGQPIVTFSARTLESNCIAAVLTWGLTQDTVAPIPTPLSAPDGLVRLALPVLYAGGRLLLDRAFDPGDALTAMAAENATHLSGRTSVFRDLAGDADSAFTAALEPVRCVLPDATVDPALLDPYRNRGIPVSRVYGVLECPMILAGSDVASGGFAGTDAGDGRDEAAEAASIGRPILDCRVRLVGSDGAAVEGAGSGTLEVRGPVVADGRRGGETAGSQPVGRWVDTGQLFDRDENGRYALE</sequence>
<dbReference type="PANTHER" id="PTHR43201:SF5">
    <property type="entry name" value="MEDIUM-CHAIN ACYL-COA LIGASE ACSF2, MITOCHONDRIAL"/>
    <property type="match status" value="1"/>
</dbReference>
<accession>L9UYL3</accession>
<comment type="caution">
    <text evidence="5">The sequence shown here is derived from an EMBL/GenBank/DDBJ whole genome shotgun (WGS) entry which is preliminary data.</text>
</comment>
<evidence type="ECO:0000313" key="5">
    <source>
        <dbReference type="EMBL" id="ELY29218.1"/>
    </source>
</evidence>
<dbReference type="SUPFAM" id="SSF56801">
    <property type="entry name" value="Acetyl-CoA synthetase-like"/>
    <property type="match status" value="1"/>
</dbReference>
<feature type="domain" description="AMP-dependent synthetase/ligase" evidence="4">
    <location>
        <begin position="80"/>
        <end position="196"/>
    </location>
</feature>
<dbReference type="PANTHER" id="PTHR43201">
    <property type="entry name" value="ACYL-COA SYNTHETASE"/>
    <property type="match status" value="1"/>
</dbReference>
<reference evidence="5 6" key="1">
    <citation type="journal article" date="2014" name="PLoS Genet.">
        <title>Phylogenetically driven sequencing of extremely halophilic archaea reveals strategies for static and dynamic osmo-response.</title>
        <authorList>
            <person name="Becker E.A."/>
            <person name="Seitzer P.M."/>
            <person name="Tritt A."/>
            <person name="Larsen D."/>
            <person name="Krusor M."/>
            <person name="Yao A.I."/>
            <person name="Wu D."/>
            <person name="Madern D."/>
            <person name="Eisen J.A."/>
            <person name="Darling A.E."/>
            <person name="Facciotti M.T."/>
        </authorList>
    </citation>
    <scope>NUCLEOTIDE SEQUENCE [LARGE SCALE GENOMIC DNA]</scope>
    <source>
        <strain evidence="6">ATCC 43099 / DSM 3394 / CCM 3739 / CIP 104546 / IAM 13178 / JCM 8861 / NBRC 102185 / NCIMB 2190 / MS3</strain>
    </source>
</reference>
<gene>
    <name evidence="5" type="ORF">C500_10880</name>
</gene>
<dbReference type="EMBL" id="AOHS01000037">
    <property type="protein sequence ID" value="ELY29218.1"/>
    <property type="molecule type" value="Genomic_DNA"/>
</dbReference>
<keyword evidence="2 5" id="KW-0436">Ligase</keyword>
<feature type="domain" description="AMP-dependent synthetase/ligase" evidence="4">
    <location>
        <begin position="243"/>
        <end position="444"/>
    </location>
</feature>
<dbReference type="Proteomes" id="UP000011543">
    <property type="component" value="Unassembled WGS sequence"/>
</dbReference>
<dbReference type="Pfam" id="PF00501">
    <property type="entry name" value="AMP-binding"/>
    <property type="match status" value="2"/>
</dbReference>
<feature type="region of interest" description="Disordered" evidence="3">
    <location>
        <begin position="437"/>
        <end position="458"/>
    </location>
</feature>
<dbReference type="InterPro" id="IPR042099">
    <property type="entry name" value="ANL_N_sf"/>
</dbReference>
<dbReference type="GO" id="GO:0031956">
    <property type="term" value="F:medium-chain fatty acid-CoA ligase activity"/>
    <property type="evidence" value="ECO:0007669"/>
    <property type="project" value="TreeGrafter"/>
</dbReference>
<proteinExistence type="inferred from homology"/>
<evidence type="ECO:0000256" key="1">
    <source>
        <dbReference type="ARBA" id="ARBA00006432"/>
    </source>
</evidence>
<dbReference type="PATRIC" id="fig|547559.17.peg.2153"/>
<comment type="similarity">
    <text evidence="1">Belongs to the ATP-dependent AMP-binding enzyme family.</text>
</comment>
<evidence type="ECO:0000259" key="4">
    <source>
        <dbReference type="Pfam" id="PF00501"/>
    </source>
</evidence>
<dbReference type="AlphaFoldDB" id="L9UYL3"/>
<evidence type="ECO:0000256" key="2">
    <source>
        <dbReference type="ARBA" id="ARBA00022598"/>
    </source>
</evidence>
<evidence type="ECO:0000256" key="3">
    <source>
        <dbReference type="SAM" id="MobiDB-lite"/>
    </source>
</evidence>
<protein>
    <submittedName>
        <fullName evidence="5">AMP-dependent synthetase and ligase</fullName>
    </submittedName>
</protein>
<evidence type="ECO:0000313" key="6">
    <source>
        <dbReference type="Proteomes" id="UP000011543"/>
    </source>
</evidence>
<dbReference type="InterPro" id="IPR000873">
    <property type="entry name" value="AMP-dep_synth/lig_dom"/>
</dbReference>
<organism evidence="5 6">
    <name type="scientific">Natrialba magadii (strain ATCC 43099 / DSM 3394 / CCM 3739 / CIP 104546 / IAM 13178 / JCM 8861 / NBRC 102185 / NCIMB 2190 / MS3)</name>
    <name type="common">Natronobacterium magadii</name>
    <dbReference type="NCBI Taxonomy" id="547559"/>
    <lineage>
        <taxon>Archaea</taxon>
        <taxon>Methanobacteriati</taxon>
        <taxon>Methanobacteriota</taxon>
        <taxon>Stenosarchaea group</taxon>
        <taxon>Halobacteria</taxon>
        <taxon>Halobacteriales</taxon>
        <taxon>Natrialbaceae</taxon>
        <taxon>Natrialba</taxon>
    </lineage>
</organism>